<accession>A0A8S0XLJ5</accession>
<evidence type="ECO:0000313" key="3">
    <source>
        <dbReference type="EMBL" id="CAA7259837.1"/>
    </source>
</evidence>
<dbReference type="OrthoDB" id="5419821at2759"/>
<feature type="region of interest" description="Disordered" evidence="1">
    <location>
        <begin position="385"/>
        <end position="438"/>
    </location>
</feature>
<name>A0A8S0XLJ5_CYCAE</name>
<gene>
    <name evidence="3" type="ORF">AAE3_LOCUS2303</name>
</gene>
<feature type="compositionally biased region" description="Basic residues" evidence="1">
    <location>
        <begin position="428"/>
        <end position="438"/>
    </location>
</feature>
<dbReference type="AlphaFoldDB" id="A0A8S0XLJ5"/>
<dbReference type="Pfam" id="PF03235">
    <property type="entry name" value="GmrSD_N"/>
    <property type="match status" value="1"/>
</dbReference>
<feature type="region of interest" description="Disordered" evidence="1">
    <location>
        <begin position="1"/>
        <end position="24"/>
    </location>
</feature>
<evidence type="ECO:0000313" key="4">
    <source>
        <dbReference type="Proteomes" id="UP000467700"/>
    </source>
</evidence>
<dbReference type="PANTHER" id="PTHR39639:SF1">
    <property type="entry name" value="DUF262 DOMAIN-CONTAINING PROTEIN"/>
    <property type="match status" value="1"/>
</dbReference>
<protein>
    <recommendedName>
        <fullName evidence="2">GmrSD restriction endonucleases N-terminal domain-containing protein</fullName>
    </recommendedName>
</protein>
<feature type="domain" description="GmrSD restriction endonucleases N-terminal" evidence="2">
    <location>
        <begin position="79"/>
        <end position="184"/>
    </location>
</feature>
<dbReference type="Proteomes" id="UP000467700">
    <property type="component" value="Unassembled WGS sequence"/>
</dbReference>
<proteinExistence type="predicted"/>
<organism evidence="3 4">
    <name type="scientific">Cyclocybe aegerita</name>
    <name type="common">Black poplar mushroom</name>
    <name type="synonym">Agrocybe aegerita</name>
    <dbReference type="NCBI Taxonomy" id="1973307"/>
    <lineage>
        <taxon>Eukaryota</taxon>
        <taxon>Fungi</taxon>
        <taxon>Dikarya</taxon>
        <taxon>Basidiomycota</taxon>
        <taxon>Agaricomycotina</taxon>
        <taxon>Agaricomycetes</taxon>
        <taxon>Agaricomycetidae</taxon>
        <taxon>Agaricales</taxon>
        <taxon>Agaricineae</taxon>
        <taxon>Bolbitiaceae</taxon>
        <taxon>Cyclocybe</taxon>
    </lineage>
</organism>
<dbReference type="InterPro" id="IPR004919">
    <property type="entry name" value="GmrSD_N"/>
</dbReference>
<sequence>MSIVVSAGPSSLPEAEPTTMTPKTEEIDELLHDDSGESEVYFEEDEDEDDPNAFRVRGALKQHTVKYLTTLQLHELIHSGGVDLEPSYQREVVWPETKKIGLIDSIFRNFYIPPVVFAVIRDEDGEESRVCVDGKQRLTSIVRFLEGSIPHRDSITKKTWWYTTPDSYKGMRSEIPQLHKEWFAERVLTVVEYDHLTASEEREIFQRVQLGMPLTAAEKLQAFASPWAEWITQLEARHVAVEGGLSTKLSWDTKRSRDFQNIAHMVFCCDGLPDEMLPTSQKIEKWIARCDKPSSQFQNDIENVLRTLWVIANDDALNEGFVNIDKRIAPVEFIFIGVLLYVLRDEARAVQGRSIYLLRKRVRQEFRDIRNNGDVGKAMWRNIRRLQGQPPTGPFEGRTSPKNNKRKRNNDDDDEFHPTPIKSLGKAIKTRSKQAKAS</sequence>
<dbReference type="EMBL" id="CACVBS010000028">
    <property type="protein sequence ID" value="CAA7259837.1"/>
    <property type="molecule type" value="Genomic_DNA"/>
</dbReference>
<keyword evidence="4" id="KW-1185">Reference proteome</keyword>
<evidence type="ECO:0000259" key="2">
    <source>
        <dbReference type="Pfam" id="PF03235"/>
    </source>
</evidence>
<evidence type="ECO:0000256" key="1">
    <source>
        <dbReference type="SAM" id="MobiDB-lite"/>
    </source>
</evidence>
<dbReference type="PANTHER" id="PTHR39639">
    <property type="entry name" value="CHROMOSOME 16, WHOLE GENOME SHOTGUN SEQUENCE"/>
    <property type="match status" value="1"/>
</dbReference>
<reference evidence="3 4" key="1">
    <citation type="submission" date="2020-01" db="EMBL/GenBank/DDBJ databases">
        <authorList>
            <person name="Gupta K D."/>
        </authorList>
    </citation>
    <scope>NUCLEOTIDE SEQUENCE [LARGE SCALE GENOMIC DNA]</scope>
</reference>
<comment type="caution">
    <text evidence="3">The sequence shown here is derived from an EMBL/GenBank/DDBJ whole genome shotgun (WGS) entry which is preliminary data.</text>
</comment>